<accession>A0A5B2VHH5</accession>
<organism evidence="1 2">
    <name type="scientific">Salinarimonas soli</name>
    <dbReference type="NCBI Taxonomy" id="1638099"/>
    <lineage>
        <taxon>Bacteria</taxon>
        <taxon>Pseudomonadati</taxon>
        <taxon>Pseudomonadota</taxon>
        <taxon>Alphaproteobacteria</taxon>
        <taxon>Hyphomicrobiales</taxon>
        <taxon>Salinarimonadaceae</taxon>
        <taxon>Salinarimonas</taxon>
    </lineage>
</organism>
<keyword evidence="2" id="KW-1185">Reference proteome</keyword>
<proteinExistence type="predicted"/>
<evidence type="ECO:0000313" key="2">
    <source>
        <dbReference type="Proteomes" id="UP000323142"/>
    </source>
</evidence>
<dbReference type="EMBL" id="VUOA01000018">
    <property type="protein sequence ID" value="KAA2237627.1"/>
    <property type="molecule type" value="Genomic_DNA"/>
</dbReference>
<dbReference type="RefSeq" id="WP_149816558.1">
    <property type="nucleotide sequence ID" value="NZ_VUOA01000018.1"/>
</dbReference>
<dbReference type="Proteomes" id="UP000323142">
    <property type="component" value="Unassembled WGS sequence"/>
</dbReference>
<reference evidence="1 2" key="2">
    <citation type="submission" date="2019-09" db="EMBL/GenBank/DDBJ databases">
        <authorList>
            <person name="Jin C."/>
        </authorList>
    </citation>
    <scope>NUCLEOTIDE SEQUENCE [LARGE SCALE GENOMIC DNA]</scope>
    <source>
        <strain evidence="1 2">BN140002</strain>
    </source>
</reference>
<dbReference type="AlphaFoldDB" id="A0A5B2VHH5"/>
<name>A0A5B2VHH5_9HYPH</name>
<comment type="caution">
    <text evidence="1">The sequence shown here is derived from an EMBL/GenBank/DDBJ whole genome shotgun (WGS) entry which is preliminary data.</text>
</comment>
<protein>
    <submittedName>
        <fullName evidence="1">Uncharacterized protein</fullName>
    </submittedName>
</protein>
<sequence length="104" mass="11352">MRSESRSAVVIPFPGRRGAPFAQSEPKDLLDTVYTAGSMPVTADDRSTKAAVARLHLFGFFVVEEIAADGSARVMLPSETARLELVRPWRISRRHANGRSANLG</sequence>
<evidence type="ECO:0000313" key="1">
    <source>
        <dbReference type="EMBL" id="KAA2237627.1"/>
    </source>
</evidence>
<reference evidence="1 2" key="1">
    <citation type="submission" date="2019-09" db="EMBL/GenBank/DDBJ databases">
        <title>Salinarimonas rosea gen. nov., sp. nov., a new member of the a-2 subgroup of the Proteobacteria.</title>
        <authorList>
            <person name="Liu J."/>
        </authorList>
    </citation>
    <scope>NUCLEOTIDE SEQUENCE [LARGE SCALE GENOMIC DNA]</scope>
    <source>
        <strain evidence="1 2">BN140002</strain>
    </source>
</reference>
<dbReference type="OrthoDB" id="8003128at2"/>
<gene>
    <name evidence="1" type="ORF">F0L46_08070</name>
</gene>